<dbReference type="Gene3D" id="3.90.1300.10">
    <property type="entry name" value="Amidase signature (AS) domain"/>
    <property type="match status" value="1"/>
</dbReference>
<dbReference type="Pfam" id="PF01425">
    <property type="entry name" value="Amidase"/>
    <property type="match status" value="1"/>
</dbReference>
<dbReference type="SUPFAM" id="SSF75304">
    <property type="entry name" value="Amidase signature (AS) enzymes"/>
    <property type="match status" value="1"/>
</dbReference>
<sequence length="433" mass="44516">MADGVAARSVETSLAAVARDNDRLRAINHLDPADPRRRASSVDDSKSARPLLGLTFVAKDLIDVAGLPSTCGSKLFDATVATEDAHCIRALEASGAVVIGKANMHELAVGGARNPWFGQVINPLSAEHGTGGTSSGSVAAVAAGFCDFALGTDSGGSNRSTAAATGLFGFKPTNGALSVDGIAPLAPSLDTVGLLARDGSVLAKAFAALTGQKPAAAKPTLAGKVFARPIALHGPVDPAVQAALQRAADAIRSAGGKIVDIDFGDAAGLAQAGRDILRHEFSCHYRQVIASRSDRVGKDVQAFLAAAAEVSAAQYEDAIATVEDHRGRWHEQLLTVDAMLSPATPGLAPRLSDEHTKVGDRWVPYGASGAEFRMWANTIGIPAVAVPVARSGGLPASVQIAARRNADGLLIDLSAALGREIQKQRAATDREAI</sequence>
<organism evidence="3 4">
    <name type="scientific">Dongia sedimenti</name>
    <dbReference type="NCBI Taxonomy" id="3064282"/>
    <lineage>
        <taxon>Bacteria</taxon>
        <taxon>Pseudomonadati</taxon>
        <taxon>Pseudomonadota</taxon>
        <taxon>Alphaproteobacteria</taxon>
        <taxon>Rhodospirillales</taxon>
        <taxon>Dongiaceae</taxon>
        <taxon>Dongia</taxon>
    </lineage>
</organism>
<dbReference type="EMBL" id="JAUYVI010000016">
    <property type="protein sequence ID" value="MDQ7251675.1"/>
    <property type="molecule type" value="Genomic_DNA"/>
</dbReference>
<accession>A0ABU0YVC5</accession>
<dbReference type="Proteomes" id="UP001230156">
    <property type="component" value="Unassembled WGS sequence"/>
</dbReference>
<dbReference type="InterPro" id="IPR023631">
    <property type="entry name" value="Amidase_dom"/>
</dbReference>
<dbReference type="RefSeq" id="WP_379962251.1">
    <property type="nucleotide sequence ID" value="NZ_JAUYVI010000016.1"/>
</dbReference>
<evidence type="ECO:0000313" key="3">
    <source>
        <dbReference type="EMBL" id="MDQ7251675.1"/>
    </source>
</evidence>
<dbReference type="InterPro" id="IPR036928">
    <property type="entry name" value="AS_sf"/>
</dbReference>
<comment type="caution">
    <text evidence="3">The sequence shown here is derived from an EMBL/GenBank/DDBJ whole genome shotgun (WGS) entry which is preliminary data.</text>
</comment>
<reference evidence="4" key="1">
    <citation type="submission" date="2023-08" db="EMBL/GenBank/DDBJ databases">
        <title>Rhodospirillaceae gen. nov., a novel taxon isolated from the Yangtze River Yuezi River estuary sludge.</title>
        <authorList>
            <person name="Ruan L."/>
        </authorList>
    </citation>
    <scope>NUCLEOTIDE SEQUENCE [LARGE SCALE GENOMIC DNA]</scope>
    <source>
        <strain evidence="4">R-7</strain>
    </source>
</reference>
<gene>
    <name evidence="3" type="ORF">Q8A70_28570</name>
</gene>
<evidence type="ECO:0000256" key="1">
    <source>
        <dbReference type="ARBA" id="ARBA00009199"/>
    </source>
</evidence>
<evidence type="ECO:0000313" key="4">
    <source>
        <dbReference type="Proteomes" id="UP001230156"/>
    </source>
</evidence>
<dbReference type="PANTHER" id="PTHR11895:SF7">
    <property type="entry name" value="GLUTAMYL-TRNA(GLN) AMIDOTRANSFERASE SUBUNIT A, MITOCHONDRIAL"/>
    <property type="match status" value="1"/>
</dbReference>
<dbReference type="InterPro" id="IPR000120">
    <property type="entry name" value="Amidase"/>
</dbReference>
<name>A0ABU0YVC5_9PROT</name>
<dbReference type="PANTHER" id="PTHR11895">
    <property type="entry name" value="TRANSAMIDASE"/>
    <property type="match status" value="1"/>
</dbReference>
<comment type="similarity">
    <text evidence="1">Belongs to the amidase family.</text>
</comment>
<proteinExistence type="inferred from homology"/>
<feature type="domain" description="Amidase" evidence="2">
    <location>
        <begin position="9"/>
        <end position="410"/>
    </location>
</feature>
<keyword evidence="4" id="KW-1185">Reference proteome</keyword>
<evidence type="ECO:0000259" key="2">
    <source>
        <dbReference type="Pfam" id="PF01425"/>
    </source>
</evidence>
<protein>
    <submittedName>
        <fullName evidence="3">Amidase</fullName>
    </submittedName>
</protein>